<dbReference type="RefSeq" id="WP_221032985.1">
    <property type="nucleotide sequence ID" value="NZ_CP139781.1"/>
</dbReference>
<keyword evidence="2" id="KW-0732">Signal</keyword>
<keyword evidence="4" id="KW-1185">Reference proteome</keyword>
<feature type="compositionally biased region" description="Low complexity" evidence="1">
    <location>
        <begin position="182"/>
        <end position="195"/>
    </location>
</feature>
<evidence type="ECO:0000313" key="4">
    <source>
        <dbReference type="Proteomes" id="UP000738431"/>
    </source>
</evidence>
<evidence type="ECO:0000256" key="1">
    <source>
        <dbReference type="SAM" id="MobiDB-lite"/>
    </source>
</evidence>
<name>A0ABZ1CB60_9BACT</name>
<sequence length="210" mass="21756">MSHFLRSARLTALAVTVAATFATAAPTELATGLFYARGADITQVDPDTAAVLDLRLTPAPASAPAWATTTDQAPKVVLLAGPASTAWANLLTDRAPRVLLLGPTTEPTSAFDLHVAVLPDEISASIAAIETDGADLTALALPTVAKRRFDEAALLRHHNGDDEDEAEDSPAETAEEAETETTTDGSATPTDPMLERAAQVLLGLQALGHG</sequence>
<evidence type="ECO:0000313" key="3">
    <source>
        <dbReference type="EMBL" id="WRQ88552.1"/>
    </source>
</evidence>
<feature type="signal peptide" evidence="2">
    <location>
        <begin position="1"/>
        <end position="24"/>
    </location>
</feature>
<feature type="chain" id="PRO_5047078147" evidence="2">
    <location>
        <begin position="25"/>
        <end position="210"/>
    </location>
</feature>
<feature type="region of interest" description="Disordered" evidence="1">
    <location>
        <begin position="156"/>
        <end position="195"/>
    </location>
</feature>
<dbReference type="EMBL" id="CP139781">
    <property type="protein sequence ID" value="WRQ88552.1"/>
    <property type="molecule type" value="Genomic_DNA"/>
</dbReference>
<reference evidence="3 4" key="1">
    <citation type="submission" date="2021-08" db="EMBL/GenBank/DDBJ databases">
        <authorList>
            <person name="Zhang D."/>
            <person name="Zhang A."/>
            <person name="Wang L."/>
        </authorList>
    </citation>
    <scope>NUCLEOTIDE SEQUENCE [LARGE SCALE GENOMIC DNA]</scope>
    <source>
        <strain evidence="3 4">WL0086</strain>
    </source>
</reference>
<reference evidence="3 4" key="2">
    <citation type="submission" date="2023-12" db="EMBL/GenBank/DDBJ databases">
        <title>Description of an unclassified Opitutus bacterium of Verrucomicrobiota.</title>
        <authorList>
            <person name="Zhang D.-F."/>
        </authorList>
    </citation>
    <scope>NUCLEOTIDE SEQUENCE [LARGE SCALE GENOMIC DNA]</scope>
    <source>
        <strain evidence="3 4">WL0086</strain>
    </source>
</reference>
<protein>
    <submittedName>
        <fullName evidence="3">Uncharacterized protein</fullName>
    </submittedName>
</protein>
<accession>A0ABZ1CB60</accession>
<feature type="compositionally biased region" description="Acidic residues" evidence="1">
    <location>
        <begin position="161"/>
        <end position="181"/>
    </location>
</feature>
<gene>
    <name evidence="3" type="ORF">K1X11_003995</name>
</gene>
<proteinExistence type="predicted"/>
<dbReference type="Proteomes" id="UP000738431">
    <property type="component" value="Chromosome"/>
</dbReference>
<evidence type="ECO:0000256" key="2">
    <source>
        <dbReference type="SAM" id="SignalP"/>
    </source>
</evidence>
<organism evidence="3 4">
    <name type="scientific">Actomonas aquatica</name>
    <dbReference type="NCBI Taxonomy" id="2866162"/>
    <lineage>
        <taxon>Bacteria</taxon>
        <taxon>Pseudomonadati</taxon>
        <taxon>Verrucomicrobiota</taxon>
        <taxon>Opitutia</taxon>
        <taxon>Opitutales</taxon>
        <taxon>Opitutaceae</taxon>
        <taxon>Actomonas</taxon>
    </lineage>
</organism>